<dbReference type="RefSeq" id="WP_110813223.1">
    <property type="nucleotide sequence ID" value="NZ_QJTE01000001.1"/>
</dbReference>
<dbReference type="Pfam" id="PF00479">
    <property type="entry name" value="G6PD_N"/>
    <property type="match status" value="1"/>
</dbReference>
<dbReference type="InterPro" id="IPR022675">
    <property type="entry name" value="G6P_DH_C"/>
</dbReference>
<dbReference type="PANTHER" id="PTHR23429:SF0">
    <property type="entry name" value="GLUCOSE-6-PHOSPHATE 1-DEHYDROGENASE"/>
    <property type="match status" value="1"/>
</dbReference>
<dbReference type="UniPathway" id="UPA00115">
    <property type="reaction ID" value="UER00408"/>
</dbReference>
<evidence type="ECO:0000313" key="12">
    <source>
        <dbReference type="Proteomes" id="UP000248311"/>
    </source>
</evidence>
<dbReference type="SUPFAM" id="SSF51735">
    <property type="entry name" value="NAD(P)-binding Rossmann-fold domains"/>
    <property type="match status" value="1"/>
</dbReference>
<dbReference type="EMBL" id="QJTE01000001">
    <property type="protein sequence ID" value="PYE86240.1"/>
    <property type="molecule type" value="Genomic_DNA"/>
</dbReference>
<keyword evidence="6 7" id="KW-0119">Carbohydrate metabolism</keyword>
<feature type="region of interest" description="Disordered" evidence="8">
    <location>
        <begin position="485"/>
        <end position="520"/>
    </location>
</feature>
<dbReference type="InterPro" id="IPR001282">
    <property type="entry name" value="G6P_DH"/>
</dbReference>
<feature type="binding site" evidence="7">
    <location>
        <begin position="17"/>
        <end position="24"/>
    </location>
    <ligand>
        <name>NADP(+)</name>
        <dbReference type="ChEBI" id="CHEBI:58349"/>
    </ligand>
</feature>
<keyword evidence="12" id="KW-1185">Reference proteome</keyword>
<name>A0A318SWH3_9RHOB</name>
<proteinExistence type="inferred from homology"/>
<feature type="binding site" evidence="7">
    <location>
        <position position="216"/>
    </location>
    <ligand>
        <name>substrate</name>
    </ligand>
</feature>
<evidence type="ECO:0000256" key="5">
    <source>
        <dbReference type="ARBA" id="ARBA00023002"/>
    </source>
</evidence>
<dbReference type="Gene3D" id="3.40.50.720">
    <property type="entry name" value="NAD(P)-binding Rossmann-like Domain"/>
    <property type="match status" value="1"/>
</dbReference>
<comment type="function">
    <text evidence="7">Catalyzes the oxidation of glucose 6-phosphate to 6-phosphogluconolactone.</text>
</comment>
<sequence>MVSRVIPVDSFDLVIFGGTGDLARRKILPGLFRRFRSGQMPEDARIIGAARAEMDDEGYRQLIADAVEEFGGEEKADAEGLKQFLGRLHYVPIDAKGDGGWPELAALMRDGVIRAFYFSVGPSLFGDLAERLHTHSIADEQSRIVVEKPFGRDLASAQQLNADLAAHFGEHQIYRIDHYLGKETVQNLMAVRFGNVLFEPLWNSHYVDHIQITVAETVGVGGRGSYYDQSGAMRDMVQNHLMQLLCLIAMEPPAQYDADRVRDEKLKVIRALQPLQPHQVVRGQYDAAGGDPSYRDDVENPRSHTESFIALKTHIANWRWAGVPFYLRTGKRLKARTSEIAVVFKDLGHTIFEGDTARHRNILAIRLQPNEGMDLQVTIKEPGPGGMRLVDVPLDMTFADALGPDQEQVPDAYERLIMDVIRGNQTLFMRGDEVEAAWAWTDPIIAGWEARHDVPKTYDPDTQGPEDAMMLMHRDGRRWREIREEFKRRPGPATTVGSGIHDPEDDPVQPPVQQPRKAGE</sequence>
<dbReference type="Pfam" id="PF02781">
    <property type="entry name" value="G6PD_C"/>
    <property type="match status" value="1"/>
</dbReference>
<dbReference type="AlphaFoldDB" id="A0A318SWH3"/>
<dbReference type="PROSITE" id="PS00069">
    <property type="entry name" value="G6P_DEHYDROGENASE"/>
    <property type="match status" value="1"/>
</dbReference>
<dbReference type="NCBIfam" id="TIGR00871">
    <property type="entry name" value="zwf"/>
    <property type="match status" value="1"/>
</dbReference>
<dbReference type="OrthoDB" id="9802739at2"/>
<dbReference type="SUPFAM" id="SSF55347">
    <property type="entry name" value="Glyceraldehyde-3-phosphate dehydrogenase-like, C-terminal domain"/>
    <property type="match status" value="1"/>
</dbReference>
<dbReference type="Gene3D" id="3.30.360.10">
    <property type="entry name" value="Dihydrodipicolinate Reductase, domain 2"/>
    <property type="match status" value="1"/>
</dbReference>
<dbReference type="InterPro" id="IPR019796">
    <property type="entry name" value="G6P_DH_AS"/>
</dbReference>
<feature type="domain" description="Glucose-6-phosphate dehydrogenase NAD-binding" evidence="9">
    <location>
        <begin position="14"/>
        <end position="187"/>
    </location>
</feature>
<evidence type="ECO:0000256" key="2">
    <source>
        <dbReference type="ARBA" id="ARBA00009975"/>
    </source>
</evidence>
<feature type="binding site" evidence="7">
    <location>
        <position position="148"/>
    </location>
    <ligand>
        <name>NADP(+)</name>
        <dbReference type="ChEBI" id="CHEBI:58349"/>
    </ligand>
</feature>
<comment type="similarity">
    <text evidence="2 7">Belongs to the glucose-6-phosphate dehydrogenase family.</text>
</comment>
<dbReference type="PIRSF" id="PIRSF000110">
    <property type="entry name" value="G6PD"/>
    <property type="match status" value="1"/>
</dbReference>
<dbReference type="GO" id="GO:0009051">
    <property type="term" value="P:pentose-phosphate shunt, oxidative branch"/>
    <property type="evidence" value="ECO:0007669"/>
    <property type="project" value="TreeGrafter"/>
</dbReference>
<dbReference type="InterPro" id="IPR036291">
    <property type="entry name" value="NAD(P)-bd_dom_sf"/>
</dbReference>
<organism evidence="11 12">
    <name type="scientific">Pseudoroseicyclus aestuarii</name>
    <dbReference type="NCBI Taxonomy" id="1795041"/>
    <lineage>
        <taxon>Bacteria</taxon>
        <taxon>Pseudomonadati</taxon>
        <taxon>Pseudomonadota</taxon>
        <taxon>Alphaproteobacteria</taxon>
        <taxon>Rhodobacterales</taxon>
        <taxon>Paracoccaceae</taxon>
        <taxon>Pseudoroseicyclus</taxon>
    </lineage>
</organism>
<feature type="domain" description="Glucose-6-phosphate dehydrogenase C-terminal" evidence="10">
    <location>
        <begin position="189"/>
        <end position="480"/>
    </location>
</feature>
<keyword evidence="4 7" id="KW-0521">NADP</keyword>
<reference evidence="11 12" key="1">
    <citation type="submission" date="2018-06" db="EMBL/GenBank/DDBJ databases">
        <title>Genomic Encyclopedia of Type Strains, Phase III (KMG-III): the genomes of soil and plant-associated and newly described type strains.</title>
        <authorList>
            <person name="Whitman W."/>
        </authorList>
    </citation>
    <scope>NUCLEOTIDE SEQUENCE [LARGE SCALE GENOMIC DNA]</scope>
    <source>
        <strain evidence="11 12">CECT 9025</strain>
    </source>
</reference>
<evidence type="ECO:0000259" key="9">
    <source>
        <dbReference type="Pfam" id="PF00479"/>
    </source>
</evidence>
<dbReference type="EC" id="1.1.1.49" evidence="7"/>
<feature type="binding site" evidence="7">
    <location>
        <position position="235"/>
    </location>
    <ligand>
        <name>substrate</name>
    </ligand>
</feature>
<comment type="catalytic activity">
    <reaction evidence="7">
        <text>D-glucose 6-phosphate + NADP(+) = 6-phospho-D-glucono-1,5-lactone + NADPH + H(+)</text>
        <dbReference type="Rhea" id="RHEA:15841"/>
        <dbReference type="ChEBI" id="CHEBI:15378"/>
        <dbReference type="ChEBI" id="CHEBI:57783"/>
        <dbReference type="ChEBI" id="CHEBI:57955"/>
        <dbReference type="ChEBI" id="CHEBI:58349"/>
        <dbReference type="ChEBI" id="CHEBI:61548"/>
        <dbReference type="EC" id="1.1.1.49"/>
    </reaction>
</comment>
<accession>A0A318SWH3</accession>
<keyword evidence="5 7" id="KW-0560">Oxidoreductase</keyword>
<evidence type="ECO:0000256" key="8">
    <source>
        <dbReference type="SAM" id="MobiDB-lite"/>
    </source>
</evidence>
<dbReference type="HAMAP" id="MF_00966">
    <property type="entry name" value="G6PD"/>
    <property type="match status" value="1"/>
</dbReference>
<feature type="binding site" evidence="7">
    <location>
        <position position="178"/>
    </location>
    <ligand>
        <name>substrate</name>
    </ligand>
</feature>
<gene>
    <name evidence="7" type="primary">zwf</name>
    <name evidence="11" type="ORF">DFP88_101918</name>
</gene>
<feature type="binding site" evidence="7">
    <location>
        <position position="331"/>
    </location>
    <ligand>
        <name>substrate</name>
    </ligand>
</feature>
<evidence type="ECO:0000256" key="1">
    <source>
        <dbReference type="ARBA" id="ARBA00004937"/>
    </source>
</evidence>
<feature type="active site" description="Proton acceptor" evidence="7">
    <location>
        <position position="240"/>
    </location>
</feature>
<dbReference type="GO" id="GO:0004345">
    <property type="term" value="F:glucose-6-phosphate dehydrogenase activity"/>
    <property type="evidence" value="ECO:0007669"/>
    <property type="project" value="UniProtKB-UniRule"/>
</dbReference>
<keyword evidence="3 7" id="KW-0313">Glucose metabolism</keyword>
<dbReference type="GO" id="GO:0005829">
    <property type="term" value="C:cytosol"/>
    <property type="evidence" value="ECO:0007669"/>
    <property type="project" value="TreeGrafter"/>
</dbReference>
<dbReference type="GO" id="GO:0006006">
    <property type="term" value="P:glucose metabolic process"/>
    <property type="evidence" value="ECO:0007669"/>
    <property type="project" value="UniProtKB-KW"/>
</dbReference>
<evidence type="ECO:0000256" key="7">
    <source>
        <dbReference type="HAMAP-Rule" id="MF_00966"/>
    </source>
</evidence>
<protein>
    <recommendedName>
        <fullName evidence="7">Glucose-6-phosphate 1-dehydrogenase</fullName>
        <shortName evidence="7">G6PD</shortName>
        <ecNumber evidence="7">1.1.1.49</ecNumber>
    </recommendedName>
</protein>
<dbReference type="GO" id="GO:0050661">
    <property type="term" value="F:NADP binding"/>
    <property type="evidence" value="ECO:0007669"/>
    <property type="project" value="UniProtKB-UniRule"/>
</dbReference>
<evidence type="ECO:0000256" key="4">
    <source>
        <dbReference type="ARBA" id="ARBA00022857"/>
    </source>
</evidence>
<evidence type="ECO:0000259" key="10">
    <source>
        <dbReference type="Pfam" id="PF02781"/>
    </source>
</evidence>
<dbReference type="InterPro" id="IPR022674">
    <property type="entry name" value="G6P_DH_NAD-bd"/>
</dbReference>
<feature type="binding site" evidence="7">
    <location>
        <position position="182"/>
    </location>
    <ligand>
        <name>substrate</name>
    </ligand>
</feature>
<dbReference type="PRINTS" id="PR00079">
    <property type="entry name" value="G6PDHDRGNASE"/>
</dbReference>
<evidence type="ECO:0000313" key="11">
    <source>
        <dbReference type="EMBL" id="PYE86240.1"/>
    </source>
</evidence>
<evidence type="ECO:0000256" key="6">
    <source>
        <dbReference type="ARBA" id="ARBA00023277"/>
    </source>
</evidence>
<comment type="pathway">
    <text evidence="1 7">Carbohydrate degradation; pentose phosphate pathway; D-ribulose 5-phosphate from D-glucose 6-phosphate (oxidative stage): step 1/3.</text>
</comment>
<dbReference type="PANTHER" id="PTHR23429">
    <property type="entry name" value="GLUCOSE-6-PHOSPHATE 1-DEHYDROGENASE G6PD"/>
    <property type="match status" value="1"/>
</dbReference>
<comment type="caution">
    <text evidence="11">The sequence shown here is derived from an EMBL/GenBank/DDBJ whole genome shotgun (WGS) entry which is preliminary data.</text>
</comment>
<comment type="caution">
    <text evidence="7">Lacks conserved residue(s) required for the propagation of feature annotation.</text>
</comment>
<feature type="binding site" evidence="7">
    <location>
        <position position="51"/>
    </location>
    <ligand>
        <name>NADP(+)</name>
        <dbReference type="ChEBI" id="CHEBI:58349"/>
    </ligand>
</feature>
<evidence type="ECO:0000256" key="3">
    <source>
        <dbReference type="ARBA" id="ARBA00022526"/>
    </source>
</evidence>
<dbReference type="Proteomes" id="UP000248311">
    <property type="component" value="Unassembled WGS sequence"/>
</dbReference>